<keyword evidence="1" id="KW-0175">Coiled coil</keyword>
<sequence length="684" mass="77184">MAQLTSPSAESPRRRSGLLRDQVQLVKRKDTNRYEIVPIQDPLSFEKGFFIVIRACQLLSQKNEGIIFVGVAGPSGAGKTVFTEKVLNFMPSIVVISMDNYNDASRIVDGNFDDPRLTDYDTLLQNICDLKGGKPVQVPIYDFKSSSRVGYRTIEVPSSRIVIVEGIYALSEKLRPLLDLRVSVTGGVHFDLVKRVLRDIQRAGQEPEEIIHQISETVYPMYKAFIEPDLQTAHIKIINKFNPFSGFQNPTYILKSTRSVTVDQIKAVISEDCRETTEETYDIYLLPPGEDPEACQSYLRMRNRDGKYNLMFEEWVTDNPFIISPRITFEVSVRLLGGLMALGYTIASILKRSSHAFIDDRVCVKTDWLEQLNRKYVQVQGRDRLYVKYVAEQLGLDGSYVSRTYIEQIQLEKLINDVMVCYFRLICIAFILPSPDQVYLQALPDDLKTKLSIDDELVSSPKEALSRASADRRTKYLNRGDMSQSYSTQREKNLSRLTKLAVNSRRFDGRTPDSPATLANQGVITQLSEQISTLNERMDEFTSRIEELNMKFSHRKVSVSQQNLASQAEACSGSAPTSFFMAGLGNGSLTGPVLPNSSSSCQLARESPLMEEVLLIARGQRQIVHQIDNLSNLLREYFGERSREGRTDRTARTTDIEFIGVPLIVSLAVGGLGIFLFRTLSSKK</sequence>
<dbReference type="GO" id="GO:0005524">
    <property type="term" value="F:ATP binding"/>
    <property type="evidence" value="ECO:0007669"/>
    <property type="project" value="InterPro"/>
</dbReference>
<dbReference type="Pfam" id="PF00485">
    <property type="entry name" value="PRK"/>
    <property type="match status" value="1"/>
</dbReference>
<name>A0AA88VFI1_9ASTE</name>
<dbReference type="PANTHER" id="PTHR10285">
    <property type="entry name" value="URIDINE KINASE"/>
    <property type="match status" value="1"/>
</dbReference>
<evidence type="ECO:0000259" key="3">
    <source>
        <dbReference type="PROSITE" id="PS51707"/>
    </source>
</evidence>
<dbReference type="SUPFAM" id="SSF52540">
    <property type="entry name" value="P-loop containing nucleoside triphosphate hydrolases"/>
    <property type="match status" value="1"/>
</dbReference>
<dbReference type="AlphaFoldDB" id="A0AA88VFI1"/>
<keyword evidence="2" id="KW-1133">Transmembrane helix</keyword>
<gene>
    <name evidence="4" type="ORF">RJ639_013872</name>
</gene>
<evidence type="ECO:0000256" key="1">
    <source>
        <dbReference type="SAM" id="Coils"/>
    </source>
</evidence>
<dbReference type="InterPro" id="IPR006083">
    <property type="entry name" value="PRK/URK"/>
</dbReference>
<dbReference type="GO" id="GO:0016462">
    <property type="term" value="F:pyrophosphatase activity"/>
    <property type="evidence" value="ECO:0007669"/>
    <property type="project" value="UniProtKB-ARBA"/>
</dbReference>
<dbReference type="InterPro" id="IPR027417">
    <property type="entry name" value="P-loop_NTPase"/>
</dbReference>
<evidence type="ECO:0000256" key="2">
    <source>
        <dbReference type="SAM" id="Phobius"/>
    </source>
</evidence>
<evidence type="ECO:0000313" key="4">
    <source>
        <dbReference type="EMBL" id="KAK3007722.1"/>
    </source>
</evidence>
<dbReference type="Pfam" id="PF01928">
    <property type="entry name" value="CYTH"/>
    <property type="match status" value="1"/>
</dbReference>
<keyword evidence="2" id="KW-0472">Membrane</keyword>
<protein>
    <recommendedName>
        <fullName evidence="3">CYTH domain-containing protein</fullName>
    </recommendedName>
</protein>
<dbReference type="InterPro" id="IPR023577">
    <property type="entry name" value="CYTH_domain"/>
</dbReference>
<accession>A0AA88VFI1</accession>
<feature type="domain" description="CYTH" evidence="3">
    <location>
        <begin position="249"/>
        <end position="411"/>
    </location>
</feature>
<reference evidence="4" key="1">
    <citation type="submission" date="2022-12" db="EMBL/GenBank/DDBJ databases">
        <title>Draft genome assemblies for two species of Escallonia (Escalloniales).</title>
        <authorList>
            <person name="Chanderbali A."/>
            <person name="Dervinis C."/>
            <person name="Anghel I."/>
            <person name="Soltis D."/>
            <person name="Soltis P."/>
            <person name="Zapata F."/>
        </authorList>
    </citation>
    <scope>NUCLEOTIDE SEQUENCE</scope>
    <source>
        <strain evidence="4">UCBG64.0493</strain>
        <tissue evidence="4">Leaf</tissue>
    </source>
</reference>
<feature type="coiled-coil region" evidence="1">
    <location>
        <begin position="524"/>
        <end position="551"/>
    </location>
</feature>
<dbReference type="EMBL" id="JAVXUP010001832">
    <property type="protein sequence ID" value="KAK3007722.1"/>
    <property type="molecule type" value="Genomic_DNA"/>
</dbReference>
<keyword evidence="2" id="KW-0812">Transmembrane</keyword>
<evidence type="ECO:0000313" key="5">
    <source>
        <dbReference type="Proteomes" id="UP001188597"/>
    </source>
</evidence>
<dbReference type="GO" id="GO:0016301">
    <property type="term" value="F:kinase activity"/>
    <property type="evidence" value="ECO:0007669"/>
    <property type="project" value="InterPro"/>
</dbReference>
<comment type="caution">
    <text evidence="4">The sequence shown here is derived from an EMBL/GenBank/DDBJ whole genome shotgun (WGS) entry which is preliminary data.</text>
</comment>
<keyword evidence="5" id="KW-1185">Reference proteome</keyword>
<dbReference type="Proteomes" id="UP001188597">
    <property type="component" value="Unassembled WGS sequence"/>
</dbReference>
<dbReference type="SUPFAM" id="SSF55154">
    <property type="entry name" value="CYTH-like phosphatases"/>
    <property type="match status" value="1"/>
</dbReference>
<dbReference type="PRINTS" id="PR00988">
    <property type="entry name" value="URIDINKINASE"/>
</dbReference>
<dbReference type="PROSITE" id="PS51707">
    <property type="entry name" value="CYTH"/>
    <property type="match status" value="1"/>
</dbReference>
<feature type="transmembrane region" description="Helical" evidence="2">
    <location>
        <begin position="658"/>
        <end position="677"/>
    </location>
</feature>
<dbReference type="Gene3D" id="3.40.50.300">
    <property type="entry name" value="P-loop containing nucleotide triphosphate hydrolases"/>
    <property type="match status" value="1"/>
</dbReference>
<dbReference type="InterPro" id="IPR033469">
    <property type="entry name" value="CYTH-like_dom_sf"/>
</dbReference>
<organism evidence="4 5">
    <name type="scientific">Escallonia herrerae</name>
    <dbReference type="NCBI Taxonomy" id="1293975"/>
    <lineage>
        <taxon>Eukaryota</taxon>
        <taxon>Viridiplantae</taxon>
        <taxon>Streptophyta</taxon>
        <taxon>Embryophyta</taxon>
        <taxon>Tracheophyta</taxon>
        <taxon>Spermatophyta</taxon>
        <taxon>Magnoliopsida</taxon>
        <taxon>eudicotyledons</taxon>
        <taxon>Gunneridae</taxon>
        <taxon>Pentapetalae</taxon>
        <taxon>asterids</taxon>
        <taxon>campanulids</taxon>
        <taxon>Escalloniales</taxon>
        <taxon>Escalloniaceae</taxon>
        <taxon>Escallonia</taxon>
    </lineage>
</organism>
<dbReference type="CDD" id="cd02028">
    <property type="entry name" value="UMPK_like"/>
    <property type="match status" value="1"/>
</dbReference>
<proteinExistence type="predicted"/>